<dbReference type="Pfam" id="PF14214">
    <property type="entry name" value="Helitron_like_N"/>
    <property type="match status" value="1"/>
</dbReference>
<dbReference type="InterPro" id="IPR046700">
    <property type="entry name" value="DUF6570"/>
</dbReference>
<feature type="domain" description="DUF6570" evidence="2">
    <location>
        <begin position="187"/>
        <end position="331"/>
    </location>
</feature>
<accession>A0A5C3P4P4</accession>
<evidence type="ECO:0000313" key="3">
    <source>
        <dbReference type="EMBL" id="TFK83558.1"/>
    </source>
</evidence>
<feature type="domain" description="Helitron helicase-like" evidence="1">
    <location>
        <begin position="483"/>
        <end position="666"/>
    </location>
</feature>
<evidence type="ECO:0000259" key="2">
    <source>
        <dbReference type="Pfam" id="PF20209"/>
    </source>
</evidence>
<dbReference type="Pfam" id="PF20209">
    <property type="entry name" value="DUF6570"/>
    <property type="match status" value="1"/>
</dbReference>
<dbReference type="InParanoid" id="A0A5C3P4P4"/>
<reference evidence="3 4" key="1">
    <citation type="journal article" date="2019" name="Nat. Ecol. Evol.">
        <title>Megaphylogeny resolves global patterns of mushroom evolution.</title>
        <authorList>
            <person name="Varga T."/>
            <person name="Krizsan K."/>
            <person name="Foldi C."/>
            <person name="Dima B."/>
            <person name="Sanchez-Garcia M."/>
            <person name="Sanchez-Ramirez S."/>
            <person name="Szollosi G.J."/>
            <person name="Szarkandi J.G."/>
            <person name="Papp V."/>
            <person name="Albert L."/>
            <person name="Andreopoulos W."/>
            <person name="Angelini C."/>
            <person name="Antonin V."/>
            <person name="Barry K.W."/>
            <person name="Bougher N.L."/>
            <person name="Buchanan P."/>
            <person name="Buyck B."/>
            <person name="Bense V."/>
            <person name="Catcheside P."/>
            <person name="Chovatia M."/>
            <person name="Cooper J."/>
            <person name="Damon W."/>
            <person name="Desjardin D."/>
            <person name="Finy P."/>
            <person name="Geml J."/>
            <person name="Haridas S."/>
            <person name="Hughes K."/>
            <person name="Justo A."/>
            <person name="Karasinski D."/>
            <person name="Kautmanova I."/>
            <person name="Kiss B."/>
            <person name="Kocsube S."/>
            <person name="Kotiranta H."/>
            <person name="LaButti K.M."/>
            <person name="Lechner B.E."/>
            <person name="Liimatainen K."/>
            <person name="Lipzen A."/>
            <person name="Lukacs Z."/>
            <person name="Mihaltcheva S."/>
            <person name="Morgado L.N."/>
            <person name="Niskanen T."/>
            <person name="Noordeloos M.E."/>
            <person name="Ohm R.A."/>
            <person name="Ortiz-Santana B."/>
            <person name="Ovrebo C."/>
            <person name="Racz N."/>
            <person name="Riley R."/>
            <person name="Savchenko A."/>
            <person name="Shiryaev A."/>
            <person name="Soop K."/>
            <person name="Spirin V."/>
            <person name="Szebenyi C."/>
            <person name="Tomsovsky M."/>
            <person name="Tulloss R.E."/>
            <person name="Uehling J."/>
            <person name="Grigoriev I.V."/>
            <person name="Vagvolgyi C."/>
            <person name="Papp T."/>
            <person name="Martin F.M."/>
            <person name="Miettinen O."/>
            <person name="Hibbett D.S."/>
            <person name="Nagy L.G."/>
        </authorList>
    </citation>
    <scope>NUCLEOTIDE SEQUENCE [LARGE SCALE GENOMIC DNA]</scope>
    <source>
        <strain evidence="3 4">HHB13444</strain>
    </source>
</reference>
<evidence type="ECO:0000259" key="1">
    <source>
        <dbReference type="Pfam" id="PF14214"/>
    </source>
</evidence>
<proteinExistence type="predicted"/>
<organism evidence="3 4">
    <name type="scientific">Polyporus arcularius HHB13444</name>
    <dbReference type="NCBI Taxonomy" id="1314778"/>
    <lineage>
        <taxon>Eukaryota</taxon>
        <taxon>Fungi</taxon>
        <taxon>Dikarya</taxon>
        <taxon>Basidiomycota</taxon>
        <taxon>Agaricomycotina</taxon>
        <taxon>Agaricomycetes</taxon>
        <taxon>Polyporales</taxon>
        <taxon>Polyporaceae</taxon>
        <taxon>Polyporus</taxon>
    </lineage>
</organism>
<dbReference type="AlphaFoldDB" id="A0A5C3P4P4"/>
<evidence type="ECO:0000313" key="4">
    <source>
        <dbReference type="Proteomes" id="UP000308197"/>
    </source>
</evidence>
<dbReference type="EMBL" id="ML211384">
    <property type="protein sequence ID" value="TFK83558.1"/>
    <property type="molecule type" value="Genomic_DNA"/>
</dbReference>
<dbReference type="STRING" id="1314778.A0A5C3P4P4"/>
<keyword evidence="4" id="KW-1185">Reference proteome</keyword>
<gene>
    <name evidence="3" type="ORF">K466DRAFT_498219</name>
</gene>
<feature type="non-terminal residue" evidence="3">
    <location>
        <position position="675"/>
    </location>
</feature>
<dbReference type="Proteomes" id="UP000308197">
    <property type="component" value="Unassembled WGS sequence"/>
</dbReference>
<protein>
    <submittedName>
        <fullName evidence="3">Uncharacterized protein</fullName>
    </submittedName>
</protein>
<sequence>MDIFRAWHSRDVRTLAECYGARVRHRINADDGCRELWEYSQAGGGVATLVWFRRLSRPRKTGKLRTYDAPPAELPVPELPFYTIADEELKRGVISEWQAVMHTDRLKLGVCAVCGRRRKCSELKSVHPDGIDLTLLQNEDLPERVRPTTYAFDEYSRALLEPKGMTSLWDIGDLWMCAECYRDLVDRSRMPKYALANWLYYGIDELPSEVRTAFSTATRMEKILIARARTSRITFKFSERRGRDKPKINPQVSQRYVSGNVLVVPQDATHLSAALPPGADVLRDMVCAVFVGTTVPSKDTIAGLKPMLVRKSRVETMAKFLVRVNGHYAVSDEFAGYSRENLDSLFSVDDVRRDQAVPCCIDVGFLEECEALDRTEADYTGKSRNVPDPEPGDDMLLETVGYTGTDGSPMTYTQLKMRALAHCLSGGRFIRSRTGNTFVPDFENSSLLTWLYPHLDPWGIGGFFEPHRRRTLSLDDQLSYLMQLDQSPFEKDPDFAFVYFNILQKKRVCESMNFRVKAARQEVVVRDLLSVNRDVLEKMIRIYKSHPTYIADSPDEREVLRVLREVNMVGRDIPGTAAYRISRRNEIRALIQFKGVPALFVTLNPSDVHNPLVRLYSGHDIRLEDIEAGVELTEWQRMVLVANQPCACAMAFHEVISAFLRVVLRYGRPGRGLLG</sequence>
<dbReference type="InterPro" id="IPR025476">
    <property type="entry name" value="Helitron_helicase-like"/>
</dbReference>
<name>A0A5C3P4P4_9APHY</name>